<protein>
    <recommendedName>
        <fullName evidence="2">DUF6460 domain-containing protein</fullName>
    </recommendedName>
</protein>
<feature type="transmembrane region" description="Helical" evidence="1">
    <location>
        <begin position="73"/>
        <end position="94"/>
    </location>
</feature>
<feature type="transmembrane region" description="Helical" evidence="1">
    <location>
        <begin position="20"/>
        <end position="44"/>
    </location>
</feature>
<dbReference type="AlphaFoldDB" id="A0A0M6ZR66"/>
<dbReference type="InterPro" id="IPR045594">
    <property type="entry name" value="DUF6460"/>
</dbReference>
<reference evidence="4" key="1">
    <citation type="submission" date="2015-07" db="EMBL/GenBank/DDBJ databases">
        <authorList>
            <person name="Rodrigo-Torres Lidia"/>
            <person name="Arahal R.David."/>
        </authorList>
    </citation>
    <scope>NUCLEOTIDE SEQUENCE [LARGE SCALE GENOMIC DNA]</scope>
    <source>
        <strain evidence="4">CECT 5112</strain>
    </source>
</reference>
<dbReference type="Proteomes" id="UP000053235">
    <property type="component" value="Unassembled WGS sequence"/>
</dbReference>
<sequence>MVCNSLTVKRRLPTKDSGALYQFLSTLFKIAVISLLVGAGLSFINITAEDVLGSVGLSPIQLWIYMLEFRDWAIPNMILGAFIVVPVWLVIYLFRPPRA</sequence>
<keyword evidence="1" id="KW-1133">Transmembrane helix</keyword>
<feature type="domain" description="DUF6460" evidence="2">
    <location>
        <begin position="62"/>
        <end position="96"/>
    </location>
</feature>
<name>A0A0M6ZR66_9HYPH</name>
<dbReference type="STRING" id="388408.LAX5112_00378"/>
<keyword evidence="4" id="KW-1185">Reference proteome</keyword>
<keyword evidence="1" id="KW-0472">Membrane</keyword>
<evidence type="ECO:0000313" key="3">
    <source>
        <dbReference type="EMBL" id="CTQ64721.1"/>
    </source>
</evidence>
<keyword evidence="1" id="KW-0812">Transmembrane</keyword>
<organism evidence="3 4">
    <name type="scientific">Roseibium alexandrii</name>
    <dbReference type="NCBI Taxonomy" id="388408"/>
    <lineage>
        <taxon>Bacteria</taxon>
        <taxon>Pseudomonadati</taxon>
        <taxon>Pseudomonadota</taxon>
        <taxon>Alphaproteobacteria</taxon>
        <taxon>Hyphomicrobiales</taxon>
        <taxon>Stappiaceae</taxon>
        <taxon>Roseibium</taxon>
    </lineage>
</organism>
<gene>
    <name evidence="3" type="ORF">LAX5112_00378</name>
</gene>
<accession>A0A0M6ZR66</accession>
<evidence type="ECO:0000256" key="1">
    <source>
        <dbReference type="SAM" id="Phobius"/>
    </source>
</evidence>
<proteinExistence type="predicted"/>
<dbReference type="EMBL" id="CXWD01000002">
    <property type="protein sequence ID" value="CTQ64721.1"/>
    <property type="molecule type" value="Genomic_DNA"/>
</dbReference>
<evidence type="ECO:0000313" key="4">
    <source>
        <dbReference type="Proteomes" id="UP000053235"/>
    </source>
</evidence>
<evidence type="ECO:0000259" key="2">
    <source>
        <dbReference type="Pfam" id="PF20061"/>
    </source>
</evidence>
<dbReference type="Pfam" id="PF20061">
    <property type="entry name" value="DUF6460"/>
    <property type="match status" value="1"/>
</dbReference>